<evidence type="ECO:0000256" key="1">
    <source>
        <dbReference type="ARBA" id="ARBA00022679"/>
    </source>
</evidence>
<evidence type="ECO:0000256" key="4">
    <source>
        <dbReference type="ARBA" id="ARBA00022759"/>
    </source>
</evidence>
<feature type="region of interest" description="Disordered" evidence="11">
    <location>
        <begin position="145"/>
        <end position="247"/>
    </location>
</feature>
<dbReference type="PROSITE" id="PS50994">
    <property type="entry name" value="INTEGRASE"/>
    <property type="match status" value="1"/>
</dbReference>
<evidence type="ECO:0000313" key="13">
    <source>
        <dbReference type="EMBL" id="CAI4007860.1"/>
    </source>
</evidence>
<feature type="compositionally biased region" description="Basic residues" evidence="11">
    <location>
        <begin position="1601"/>
        <end position="1615"/>
    </location>
</feature>
<keyword evidence="5" id="KW-0378">Hydrolase</keyword>
<dbReference type="Gene3D" id="2.40.70.10">
    <property type="entry name" value="Acid Proteases"/>
    <property type="match status" value="1"/>
</dbReference>
<feature type="region of interest" description="Disordered" evidence="11">
    <location>
        <begin position="936"/>
        <end position="977"/>
    </location>
</feature>
<feature type="region of interest" description="Disordered" evidence="11">
    <location>
        <begin position="772"/>
        <end position="791"/>
    </location>
</feature>
<evidence type="ECO:0000256" key="3">
    <source>
        <dbReference type="ARBA" id="ARBA00022722"/>
    </source>
</evidence>
<evidence type="ECO:0000256" key="5">
    <source>
        <dbReference type="ARBA" id="ARBA00022801"/>
    </source>
</evidence>
<protein>
    <recommendedName>
        <fullName evidence="7">Gag-Pol-p199</fullName>
    </recommendedName>
    <alternativeName>
        <fullName evidence="8">TY1A-TY1B</fullName>
    </alternativeName>
    <alternativeName>
        <fullName evidence="9">p190</fullName>
    </alternativeName>
</protein>
<dbReference type="GO" id="GO:0006508">
    <property type="term" value="P:proteolysis"/>
    <property type="evidence" value="ECO:0007669"/>
    <property type="project" value="InterPro"/>
</dbReference>
<dbReference type="GO" id="GO:0004519">
    <property type="term" value="F:endonuclease activity"/>
    <property type="evidence" value="ECO:0007669"/>
    <property type="project" value="UniProtKB-KW"/>
</dbReference>
<evidence type="ECO:0000256" key="6">
    <source>
        <dbReference type="ARBA" id="ARBA00022918"/>
    </source>
</evidence>
<feature type="compositionally biased region" description="Polar residues" evidence="11">
    <location>
        <begin position="735"/>
        <end position="750"/>
    </location>
</feature>
<keyword evidence="4" id="KW-0255">Endonuclease</keyword>
<evidence type="ECO:0000256" key="9">
    <source>
        <dbReference type="ARBA" id="ARBA00033113"/>
    </source>
</evidence>
<dbReference type="Proteomes" id="UP001152797">
    <property type="component" value="Unassembled WGS sequence"/>
</dbReference>
<gene>
    <name evidence="13" type="ORF">C1SCF055_LOCUS33382</name>
</gene>
<keyword evidence="2" id="KW-0548">Nucleotidyltransferase</keyword>
<feature type="region of interest" description="Disordered" evidence="11">
    <location>
        <begin position="731"/>
        <end position="750"/>
    </location>
</feature>
<dbReference type="Pfam" id="PF07727">
    <property type="entry name" value="RVT_2"/>
    <property type="match status" value="1"/>
</dbReference>
<feature type="compositionally biased region" description="Basic and acidic residues" evidence="11">
    <location>
        <begin position="776"/>
        <end position="787"/>
    </location>
</feature>
<dbReference type="SUPFAM" id="SSF53098">
    <property type="entry name" value="Ribonuclease H-like"/>
    <property type="match status" value="1"/>
</dbReference>
<evidence type="ECO:0000256" key="8">
    <source>
        <dbReference type="ARBA" id="ARBA00032154"/>
    </source>
</evidence>
<keyword evidence="3" id="KW-0540">Nuclease</keyword>
<accession>A0A9P1DE05</accession>
<feature type="region of interest" description="Disordered" evidence="11">
    <location>
        <begin position="1594"/>
        <end position="1692"/>
    </location>
</feature>
<dbReference type="GO" id="GO:0003676">
    <property type="term" value="F:nucleic acid binding"/>
    <property type="evidence" value="ECO:0007669"/>
    <property type="project" value="InterPro"/>
</dbReference>
<name>A0A9P1DE05_9DINO</name>
<comment type="function">
    <text evidence="10">Capsid protein (CA) is the structural component of the virus-like particle (VLP), forming the shell that encapsulates the retrotransposons dimeric RNA genome. The particles are assembled from trimer-clustered units and there are holes in the capsid shells that allow for the diffusion of macromolecules. CA also has nucleocapsid-like chaperone activity, promoting primer tRNA(i)-Met annealing to the multipartite primer-binding site (PBS), dimerization of Ty1 RNA and initiation of reverse transcription.</text>
</comment>
<keyword evidence="1" id="KW-0808">Transferase</keyword>
<dbReference type="InterPro" id="IPR001584">
    <property type="entry name" value="Integrase_cat-core"/>
</dbReference>
<organism evidence="13">
    <name type="scientific">Cladocopium goreaui</name>
    <dbReference type="NCBI Taxonomy" id="2562237"/>
    <lineage>
        <taxon>Eukaryota</taxon>
        <taxon>Sar</taxon>
        <taxon>Alveolata</taxon>
        <taxon>Dinophyceae</taxon>
        <taxon>Suessiales</taxon>
        <taxon>Symbiodiniaceae</taxon>
        <taxon>Cladocopium</taxon>
    </lineage>
</organism>
<feature type="domain" description="Integrase catalytic" evidence="12">
    <location>
        <begin position="1242"/>
        <end position="1419"/>
    </location>
</feature>
<dbReference type="InterPro" id="IPR050951">
    <property type="entry name" value="Retrovirus_Pol_polyprotein"/>
</dbReference>
<evidence type="ECO:0000256" key="7">
    <source>
        <dbReference type="ARBA" id="ARBA00030524"/>
    </source>
</evidence>
<proteinExistence type="predicted"/>
<dbReference type="PANTHER" id="PTHR37984:SF5">
    <property type="entry name" value="PROTEIN NYNRIN-LIKE"/>
    <property type="match status" value="1"/>
</dbReference>
<dbReference type="PROSITE" id="PS00141">
    <property type="entry name" value="ASP_PROTEASE"/>
    <property type="match status" value="1"/>
</dbReference>
<evidence type="ECO:0000313" key="14">
    <source>
        <dbReference type="EMBL" id="CAL1161235.1"/>
    </source>
</evidence>
<evidence type="ECO:0000313" key="15">
    <source>
        <dbReference type="Proteomes" id="UP001152797"/>
    </source>
</evidence>
<dbReference type="EMBL" id="CAMXCT010004146">
    <property type="protein sequence ID" value="CAI4007860.1"/>
    <property type="molecule type" value="Genomic_DNA"/>
</dbReference>
<comment type="caution">
    <text evidence="13">The sequence shown here is derived from an EMBL/GenBank/DDBJ whole genome shotgun (WGS) entry which is preliminary data.</text>
</comment>
<sequence length="2331" mass="261053">MPFLATVTGGPEHFARPFGRMTNVDKKEQIVTWNGDPVHWQEYVKRVRLQYEKTEWRKRGLLGAELASRLTGRAWDVASAELNHDKLQRPDGAAYLLHFLEERLCKAPIPDTGQRLEEFFMKLRRTPGSSMAEWAAQLRESYRRLQRAMARQRKDQADRFGSPGEKTPKSPSHKSHGSSSPQRKSDATTPARSAARSTFGFQEPAAGATEPEEPQDPGRPDPTDEGYDAVPQSETASNPGHGYGGNRWTDEQWTEWYAERDRRWLLSSIGNKLDLGTMERAMRDQEEELLLAEAQRSRGDLQRPRRSFWVEQDSQWGLLGEEVQDDLEESPICWIGDRLPPEVYPREEHEMAWSTWLPDGHEMHWEWFEDDFYAADADGCYWSWADTKSWLDLEDYLQSNPSDGQQTQEIFSTFHDRVRTFKESRLLKYTEQLSRGSGPQTPGSPSYKGCFICGGMDHDFRGCPKRENKPTSSSMSSTRTNFFVGRSVLMVTGVEECSDGDEVDPDMGEVLATVALQHPGHAVIDTGATETIASLEALEEVMQMRAAKFGPEEITVHQRHKKFRFGNGQEQRAASFVELPQFLAGSGVKLGVHTLDAPGVPLLLSVKTLQSLKAVIDVDEGMICFTAVRAEHWLPLKRGPNGHLLLDLTTDWYSSEAGADGYVQSQNSHSPSQLTYKDAAASDVSLVEQAKVDEVFSAGRHDQHGACGAGMHEKVEQIHEVEGVVKDACGDLQSHPESADTSSPNANSGSSMLRGLPVLAAIAVATTSSPTWNGSIHREEPRDRGDLCPKGQGQDSWSCIHSHPHSREVRHVEGRRPGCEGWEGPRLPLLGQSCQHAGGPGQSERAQRPWYVESLQQVQAQDPICAGIWCDRSSPTSRTSGTRRLAPDAATALERVGKTIENDVKARENLNSKMASTIGAEESLKNKLKKLEADRLKATSSAPVRPKASADQTQVVTETSKKAAKRENATTAEEAEAKPSEWIEDYINAANEVMEEFFGKSSDVELMEVCCPTDSRLVETFLNKGRSAIRIGLPAIDLSKRKGLEELLRMIEKHRPAVLWFSLPCGPYSPIQELFNENTPEKLQQSELRKARSRRLMANGITAARRQVSLGGEIGWEWPRDNRGWNVATVRVFFNELLAKGMCHEAKLDGCAYGLKNSDGFFLRKPWKVKTTSPTLAAALQRACPGNHEHRECLGGKTARDSGFYPQALCDTIQKTVREMVNTKVENVFPVFDAQPLQMEKKPELPEPLTVNERKEAEKLLSKLHRRTGHPSNSALASTLRHRGAHYEVPKGESRNATGHEVVKGLQDTWVRHYGLPGMVRMDPEGAFRSHELGQWGEERGVQLLPCAAEAHGQIGLVERAIQTIKNTTRQLVQGQDVSPWDAIQQACLSHNELARVEGFSPFQWAFGKQPTSQGHMHDRGHDLPFLTSSAVAGSSMAANLRLRVQAQQTFLRQQAMEQVSRALNIKTRRAQTFVPGDLIFSKRVKPPAQPAAAARMSHKLWRWYGPGRVLATETRTDGVGEVRKPSNVIWIVSHGRLKRCSPEQLRHASERERLLAEGNESPATTWTFHSIAQTLFKGEYEILDQHVFPEDSEAVAAPRAPRRARSLSRSRARSLSRSVARRVDQPKMARTEKTPQNLRNPSDGGGARQEVTEENKTLQDLYDETSGGGRYLDDPMYAPAPSAVTRDRPTSELFQQPLFKKQRMDLYGNDDGDEWFIGHTTSSETHTLGSDRLVCTFDLGLPERQSDWRRLRRSPEAYYVKKVRNTEIKWHLLSPEEKLEFEEAKRAEVKQWLTAQAVKRVQGFIPKKRIISLRGAAKGRIVLIGYQDPDLSTIESSAPTMSRRTRQVALQMSSVRRWRVLKADVKAAFLQGHATEADRQLYAMPVKELAQAMNLQDNEAVQVIRSCYGLVTAPASWFSTIRATLAELNFHQCKTDPCMWTYHSKVAGKGVIGYICAHVDDFLISGCEETDEWVAVLEQFYAKFRWSPWEFSTFSHCGVMIREESDFSFNLDHSSFCESIDQVEFRSRPDHELLTGEELTQLRGALGALQWRAHQTAPHLSARLGQLQSEISKATVGTAKSTNRLIRECFNSRHLSTRINQLHVEDPTKVVFVAWSDAALANRIDLGSTGGFLVAAASPEILKGERAPLSFMAWRSSKLQRKARSSLAAEAQALAEAEQELMLTRLAWAELCGIPVDLKRPEDAISQISGTVVIDAKSVYDILKKRTLNSAAFGLKDKHVSLEIMCLMESIEKLKTETRWVHSDAQLADALTKPLPPGVLHKVLAEGKWTLQYDPNFTSAKKLKAKKSVFDQDFRGVSVVEPVQLQPICD</sequence>
<evidence type="ECO:0000256" key="2">
    <source>
        <dbReference type="ARBA" id="ARBA00022695"/>
    </source>
</evidence>
<keyword evidence="15" id="KW-1185">Reference proteome</keyword>
<dbReference type="Gene3D" id="3.30.420.10">
    <property type="entry name" value="Ribonuclease H-like superfamily/Ribonuclease H"/>
    <property type="match status" value="1"/>
</dbReference>
<dbReference type="PANTHER" id="PTHR37984">
    <property type="entry name" value="PROTEIN CBG26694"/>
    <property type="match status" value="1"/>
</dbReference>
<feature type="compositionally biased region" description="Basic and acidic residues" evidence="11">
    <location>
        <begin position="1622"/>
        <end position="1634"/>
    </location>
</feature>
<evidence type="ECO:0000256" key="10">
    <source>
        <dbReference type="ARBA" id="ARBA00057243"/>
    </source>
</evidence>
<dbReference type="GO" id="GO:0003964">
    <property type="term" value="F:RNA-directed DNA polymerase activity"/>
    <property type="evidence" value="ECO:0007669"/>
    <property type="project" value="UniProtKB-KW"/>
</dbReference>
<dbReference type="GO" id="GO:0015074">
    <property type="term" value="P:DNA integration"/>
    <property type="evidence" value="ECO:0007669"/>
    <property type="project" value="InterPro"/>
</dbReference>
<feature type="compositionally biased region" description="Basic and acidic residues" evidence="11">
    <location>
        <begin position="959"/>
        <end position="968"/>
    </location>
</feature>
<dbReference type="EMBL" id="CAMXCT020004146">
    <property type="protein sequence ID" value="CAL1161235.1"/>
    <property type="molecule type" value="Genomic_DNA"/>
</dbReference>
<feature type="compositionally biased region" description="Low complexity" evidence="11">
    <location>
        <begin position="177"/>
        <end position="209"/>
    </location>
</feature>
<dbReference type="InterPro" id="IPR043502">
    <property type="entry name" value="DNA/RNA_pol_sf"/>
</dbReference>
<dbReference type="InterPro" id="IPR012337">
    <property type="entry name" value="RNaseH-like_sf"/>
</dbReference>
<dbReference type="EMBL" id="CAMXCT030004146">
    <property type="protein sequence ID" value="CAL4795172.1"/>
    <property type="molecule type" value="Genomic_DNA"/>
</dbReference>
<dbReference type="InterPro" id="IPR001969">
    <property type="entry name" value="Aspartic_peptidase_AS"/>
</dbReference>
<evidence type="ECO:0000256" key="11">
    <source>
        <dbReference type="SAM" id="MobiDB-lite"/>
    </source>
</evidence>
<dbReference type="InterPro" id="IPR013103">
    <property type="entry name" value="RVT_2"/>
</dbReference>
<dbReference type="SUPFAM" id="SSF56672">
    <property type="entry name" value="DNA/RNA polymerases"/>
    <property type="match status" value="1"/>
</dbReference>
<reference evidence="14" key="2">
    <citation type="submission" date="2024-04" db="EMBL/GenBank/DDBJ databases">
        <authorList>
            <person name="Chen Y."/>
            <person name="Shah S."/>
            <person name="Dougan E. K."/>
            <person name="Thang M."/>
            <person name="Chan C."/>
        </authorList>
    </citation>
    <scope>NUCLEOTIDE SEQUENCE [LARGE SCALE GENOMIC DNA]</scope>
</reference>
<dbReference type="InterPro" id="IPR036397">
    <property type="entry name" value="RNaseH_sf"/>
</dbReference>
<dbReference type="GO" id="GO:0004190">
    <property type="term" value="F:aspartic-type endopeptidase activity"/>
    <property type="evidence" value="ECO:0007669"/>
    <property type="project" value="InterPro"/>
</dbReference>
<evidence type="ECO:0000259" key="12">
    <source>
        <dbReference type="PROSITE" id="PS50994"/>
    </source>
</evidence>
<keyword evidence="6" id="KW-0695">RNA-directed DNA polymerase</keyword>
<reference evidence="13" key="1">
    <citation type="submission" date="2022-10" db="EMBL/GenBank/DDBJ databases">
        <authorList>
            <person name="Chen Y."/>
            <person name="Dougan E. K."/>
            <person name="Chan C."/>
            <person name="Rhodes N."/>
            <person name="Thang M."/>
        </authorList>
    </citation>
    <scope>NUCLEOTIDE SEQUENCE</scope>
</reference>
<dbReference type="OrthoDB" id="423755at2759"/>
<dbReference type="InterPro" id="IPR021109">
    <property type="entry name" value="Peptidase_aspartic_dom_sf"/>
</dbReference>